<comment type="caution">
    <text evidence="3">Lacks conserved residue(s) required for the propagation of feature annotation.</text>
</comment>
<accession>A0AAD9C5R0</accession>
<dbReference type="EMBL" id="JASDAP010000010">
    <property type="protein sequence ID" value="KAK1894962.1"/>
    <property type="molecule type" value="Genomic_DNA"/>
</dbReference>
<dbReference type="SUPFAM" id="SSF47473">
    <property type="entry name" value="EF-hand"/>
    <property type="match status" value="1"/>
</dbReference>
<feature type="domain" description="FZ" evidence="5">
    <location>
        <begin position="19"/>
        <end position="128"/>
    </location>
</feature>
<keyword evidence="1" id="KW-0217">Developmental protein</keyword>
<dbReference type="GO" id="GO:0005886">
    <property type="term" value="C:plasma membrane"/>
    <property type="evidence" value="ECO:0007669"/>
    <property type="project" value="TreeGrafter"/>
</dbReference>
<feature type="signal peptide" evidence="4">
    <location>
        <begin position="1"/>
        <end position="18"/>
    </location>
</feature>
<dbReference type="SUPFAM" id="SSF63501">
    <property type="entry name" value="Frizzled cysteine-rich domain"/>
    <property type="match status" value="4"/>
</dbReference>
<evidence type="ECO:0000313" key="6">
    <source>
        <dbReference type="EMBL" id="KAK1894962.1"/>
    </source>
</evidence>
<dbReference type="SMART" id="SM00063">
    <property type="entry name" value="FRI"/>
    <property type="match status" value="4"/>
</dbReference>
<feature type="disulfide bond" evidence="3">
    <location>
        <begin position="62"/>
        <end position="100"/>
    </location>
</feature>
<gene>
    <name evidence="6" type="ORF">KUDE01_020418</name>
</gene>
<dbReference type="InterPro" id="IPR011992">
    <property type="entry name" value="EF-hand-dom_pair"/>
</dbReference>
<keyword evidence="7" id="KW-1185">Reference proteome</keyword>
<feature type="disulfide bond" evidence="3">
    <location>
        <begin position="215"/>
        <end position="239"/>
    </location>
</feature>
<feature type="disulfide bond" evidence="3">
    <location>
        <begin position="141"/>
        <end position="202"/>
    </location>
</feature>
<comment type="caution">
    <text evidence="6">The sequence shown here is derived from an EMBL/GenBank/DDBJ whole genome shotgun (WGS) entry which is preliminary data.</text>
</comment>
<evidence type="ECO:0000313" key="7">
    <source>
        <dbReference type="Proteomes" id="UP001228049"/>
    </source>
</evidence>
<feature type="disulfide bond" evidence="3">
    <location>
        <begin position="93"/>
        <end position="117"/>
    </location>
</feature>
<feature type="disulfide bond" evidence="3">
    <location>
        <begin position="387"/>
        <end position="433"/>
    </location>
</feature>
<feature type="disulfide bond" evidence="3">
    <location>
        <begin position="149"/>
        <end position="195"/>
    </location>
</feature>
<feature type="chain" id="PRO_5042108241" evidence="4">
    <location>
        <begin position="19"/>
        <end position="626"/>
    </location>
</feature>
<evidence type="ECO:0000256" key="3">
    <source>
        <dbReference type="PROSITE-ProRule" id="PRU00090"/>
    </source>
</evidence>
<feature type="domain" description="FZ" evidence="5">
    <location>
        <begin position="256"/>
        <end position="382"/>
    </location>
</feature>
<feature type="disulfide bond" evidence="3">
    <location>
        <begin position="261"/>
        <end position="322"/>
    </location>
</feature>
<reference evidence="6" key="1">
    <citation type="submission" date="2023-04" db="EMBL/GenBank/DDBJ databases">
        <title>Chromosome-level genome of Chaenocephalus aceratus.</title>
        <authorList>
            <person name="Park H."/>
        </authorList>
    </citation>
    <scope>NUCLEOTIDE SEQUENCE</scope>
    <source>
        <strain evidence="6">DE</strain>
        <tissue evidence="6">Muscle</tissue>
    </source>
</reference>
<organism evidence="6 7">
    <name type="scientific">Dissostichus eleginoides</name>
    <name type="common">Patagonian toothfish</name>
    <name type="synonym">Dissostichus amissus</name>
    <dbReference type="NCBI Taxonomy" id="100907"/>
    <lineage>
        <taxon>Eukaryota</taxon>
        <taxon>Metazoa</taxon>
        <taxon>Chordata</taxon>
        <taxon>Craniata</taxon>
        <taxon>Vertebrata</taxon>
        <taxon>Euteleostomi</taxon>
        <taxon>Actinopterygii</taxon>
        <taxon>Neopterygii</taxon>
        <taxon>Teleostei</taxon>
        <taxon>Neoteleostei</taxon>
        <taxon>Acanthomorphata</taxon>
        <taxon>Eupercaria</taxon>
        <taxon>Perciformes</taxon>
        <taxon>Notothenioidei</taxon>
        <taxon>Nototheniidae</taxon>
        <taxon>Dissostichus</taxon>
    </lineage>
</organism>
<dbReference type="PANTHER" id="PTHR11309:SF47">
    <property type="entry name" value="FRIZZLED"/>
    <property type="match status" value="1"/>
</dbReference>
<keyword evidence="2 3" id="KW-1015">Disulfide bond</keyword>
<dbReference type="Proteomes" id="UP001228049">
    <property type="component" value="Unassembled WGS sequence"/>
</dbReference>
<evidence type="ECO:0000256" key="1">
    <source>
        <dbReference type="ARBA" id="ARBA00022473"/>
    </source>
</evidence>
<keyword evidence="4" id="KW-0732">Signal</keyword>
<evidence type="ECO:0000259" key="5">
    <source>
        <dbReference type="PROSITE" id="PS50038"/>
    </source>
</evidence>
<sequence>MECLFLVFLGSLLVPLRAQSRTNCKPMTSTFCQGLGYSTTQHPTGAMGYNLREIGQIVETSCSPNVALLMCRVVVPECGSEEDARMRPCRALCEKVKTDCEAPLKAKRISWPSRLRCDTLPENNCMQGQVSSPAQTSSATCEEISVVLCRDQTYTETVLPNLLGHASQEEAGMEINKYSPLIQVGCSSHLKPFLCSVYTPKCVSGTRRPPCKTLCEKARSGCESLMNKYDIQWPEALRCEAFTTESCENIQGFPPPSSASCEEITIPLCRNLPYTQTVLPNLLGHASQAEAGLELHQFFPLVKVGCSPHLQPFLCSVYAPECVLGMPRSPCRTLCEHARSSCEPLMKKFGFAWPTALRCEAFTTESCEHYGVGRSGGVCEPITIPMCQNLSYNQTISPNLLGHTSQREAVGKMSFFNAMAQSMCPVDVRLFVCMVYAPKAKRGCEGTMASFGVSWPNDLQCNAFPEQMCVSEDSRPDTLDAEGVLAKLNAGGYTVRGNNSPSLLTLMDADRSGDLNVVEVFKMEHYVAVVRREYVESYESRNPPSVTQTQMKRALSVHEFDLDDETFIVLWNGIRSRDGIEYDEYVAIMTKLLILRDRFNTHQLRLPCDCQVASFSYKQFMKSAII</sequence>
<evidence type="ECO:0000256" key="4">
    <source>
        <dbReference type="SAM" id="SignalP"/>
    </source>
</evidence>
<feature type="domain" description="FZ" evidence="5">
    <location>
        <begin position="136"/>
        <end position="250"/>
    </location>
</feature>
<dbReference type="InterPro" id="IPR015526">
    <property type="entry name" value="Frizzled/SFRP"/>
</dbReference>
<dbReference type="PANTHER" id="PTHR11309">
    <property type="entry name" value="FRIZZLED"/>
    <property type="match status" value="1"/>
</dbReference>
<dbReference type="GO" id="GO:0035567">
    <property type="term" value="P:non-canonical Wnt signaling pathway"/>
    <property type="evidence" value="ECO:0007669"/>
    <property type="project" value="TreeGrafter"/>
</dbReference>
<dbReference type="Gene3D" id="1.10.2000.10">
    <property type="entry name" value="Frizzled cysteine-rich domain"/>
    <property type="match status" value="4"/>
</dbReference>
<protein>
    <submittedName>
        <fullName evidence="6">Frizzled-1</fullName>
    </submittedName>
</protein>
<dbReference type="GO" id="GO:0060070">
    <property type="term" value="P:canonical Wnt signaling pathway"/>
    <property type="evidence" value="ECO:0007669"/>
    <property type="project" value="TreeGrafter"/>
</dbReference>
<name>A0AAD9C5R0_DISEL</name>
<dbReference type="InterPro" id="IPR020067">
    <property type="entry name" value="Frizzled_dom"/>
</dbReference>
<evidence type="ECO:0000256" key="2">
    <source>
        <dbReference type="ARBA" id="ARBA00023157"/>
    </source>
</evidence>
<feature type="disulfide bond" evidence="3">
    <location>
        <begin position="269"/>
        <end position="315"/>
    </location>
</feature>
<dbReference type="Pfam" id="PF01392">
    <property type="entry name" value="Fz"/>
    <property type="match status" value="4"/>
</dbReference>
<feature type="disulfide bond" evidence="3">
    <location>
        <begin position="335"/>
        <end position="359"/>
    </location>
</feature>
<dbReference type="CDD" id="cd07066">
    <property type="entry name" value="CRD_FZ"/>
    <property type="match status" value="1"/>
</dbReference>
<dbReference type="InterPro" id="IPR036790">
    <property type="entry name" value="Frizzled_dom_sf"/>
</dbReference>
<dbReference type="Gene3D" id="1.10.238.10">
    <property type="entry name" value="EF-hand"/>
    <property type="match status" value="1"/>
</dbReference>
<dbReference type="GO" id="GO:0042813">
    <property type="term" value="F:Wnt receptor activity"/>
    <property type="evidence" value="ECO:0007669"/>
    <property type="project" value="TreeGrafter"/>
</dbReference>
<proteinExistence type="predicted"/>
<feature type="domain" description="FZ" evidence="5">
    <location>
        <begin position="374"/>
        <end position="472"/>
    </location>
</feature>
<dbReference type="PROSITE" id="PS50038">
    <property type="entry name" value="FZ"/>
    <property type="match status" value="4"/>
</dbReference>
<dbReference type="GO" id="GO:0017147">
    <property type="term" value="F:Wnt-protein binding"/>
    <property type="evidence" value="ECO:0007669"/>
    <property type="project" value="TreeGrafter"/>
</dbReference>
<dbReference type="AlphaFoldDB" id="A0AAD9C5R0"/>